<accession>A0A0Q0RVV5</accession>
<dbReference type="EMBL" id="LKBH01000275">
    <property type="protein sequence ID" value="KQB34046.1"/>
    <property type="molecule type" value="Genomic_DNA"/>
</dbReference>
<comment type="subcellular location">
    <subcellularLocation>
        <location evidence="1">Membrane</location>
        <topology evidence="1">Multi-pass membrane protein</topology>
    </subcellularLocation>
</comment>
<protein>
    <submittedName>
        <fullName evidence="10">Glycosyl transferase</fullName>
    </submittedName>
</protein>
<evidence type="ECO:0000256" key="6">
    <source>
        <dbReference type="ARBA" id="ARBA00022692"/>
    </source>
</evidence>
<evidence type="ECO:0000256" key="2">
    <source>
        <dbReference type="ARBA" id="ARBA00004760"/>
    </source>
</evidence>
<evidence type="ECO:0000256" key="5">
    <source>
        <dbReference type="ARBA" id="ARBA00022679"/>
    </source>
</evidence>
<dbReference type="GO" id="GO:0006679">
    <property type="term" value="P:glucosylceramide biosynthetic process"/>
    <property type="evidence" value="ECO:0007669"/>
    <property type="project" value="TreeGrafter"/>
</dbReference>
<dbReference type="InterPro" id="IPR025993">
    <property type="entry name" value="Ceramide_glucosylTrfase"/>
</dbReference>
<keyword evidence="5 10" id="KW-0808">Transferase</keyword>
<evidence type="ECO:0000313" key="10">
    <source>
        <dbReference type="EMBL" id="KQB34046.1"/>
    </source>
</evidence>
<dbReference type="GO" id="GO:0016020">
    <property type="term" value="C:membrane"/>
    <property type="evidence" value="ECO:0007669"/>
    <property type="project" value="UniProtKB-SubCell"/>
</dbReference>
<evidence type="ECO:0000256" key="4">
    <source>
        <dbReference type="ARBA" id="ARBA00022676"/>
    </source>
</evidence>
<name>A0A0Q0RVV5_9ARCH</name>
<feature type="transmembrane region" description="Helical" evidence="9">
    <location>
        <begin position="322"/>
        <end position="340"/>
    </location>
</feature>
<keyword evidence="11" id="KW-1185">Reference proteome</keyword>
<evidence type="ECO:0000256" key="7">
    <source>
        <dbReference type="ARBA" id="ARBA00022989"/>
    </source>
</evidence>
<dbReference type="Proteomes" id="UP000050301">
    <property type="component" value="Unassembled WGS sequence"/>
</dbReference>
<gene>
    <name evidence="10" type="ORF">AOG55_01555</name>
</gene>
<evidence type="ECO:0000256" key="9">
    <source>
        <dbReference type="SAM" id="Phobius"/>
    </source>
</evidence>
<feature type="transmembrane region" description="Helical" evidence="9">
    <location>
        <begin position="267"/>
        <end position="292"/>
    </location>
</feature>
<dbReference type="PANTHER" id="PTHR12726">
    <property type="entry name" value="CERAMIDE GLUCOSYLTRANSFERASE"/>
    <property type="match status" value="1"/>
</dbReference>
<dbReference type="InterPro" id="IPR029044">
    <property type="entry name" value="Nucleotide-diphossugar_trans"/>
</dbReference>
<reference evidence="10 11" key="1">
    <citation type="submission" date="2015-09" db="EMBL/GenBank/DDBJ databases">
        <title>Heavy metals and arsenic resistance mechanisms in polyextremophilic archaea of the family Ferroplasmaceae.</title>
        <authorList>
            <person name="Bulaev A.G."/>
            <person name="Kanygina A.V."/>
        </authorList>
    </citation>
    <scope>NUCLEOTIDE SEQUENCE [LARGE SCALE GENOMIC DNA]</scope>
    <source>
        <strain evidence="10 11">BH2</strain>
    </source>
</reference>
<evidence type="ECO:0000256" key="3">
    <source>
        <dbReference type="ARBA" id="ARBA00004991"/>
    </source>
</evidence>
<evidence type="ECO:0000256" key="1">
    <source>
        <dbReference type="ARBA" id="ARBA00004141"/>
    </source>
</evidence>
<dbReference type="AlphaFoldDB" id="A0A0Q0RVV5"/>
<comment type="pathway">
    <text evidence="3">Sphingolipid metabolism.</text>
</comment>
<comment type="pathway">
    <text evidence="2">Lipid metabolism; sphingolipid metabolism.</text>
</comment>
<sequence length="360" mass="41635">MLIYFILLVIYIIILLLVSLGFILIETHKNVNDDIENNYRPRTLVMIPCRGVDYSLEENLKSIINQDYPDYHAVTIVDSPDDPACSIINKLKIDCIVSDFQCGKCSGKVRALCTAIEKYPDYEVYVIADSDILVSSQWLKYLIMPLGIDNAGISTTFPYFKPVGGFWSRVKEVWGFVGMGLMEAKLTRFGWGGSLAFKKSLLNNYFDYFCSNISDDTALTKIAKDKNLDLYYVKRAMPVVNSPENFEQFFEWANRQTALSIAASKKIFYYGILFYFSYMFLFFSAIFAGIFYNKLFLLFLIPEILYILNMIRRLNKVSPENVIAAILMPFIYTLNLFMANRMKDITWRGRVYNIKNKKLL</sequence>
<dbReference type="InParanoid" id="A0A0Q0RVV5"/>
<keyword evidence="7 9" id="KW-1133">Transmembrane helix</keyword>
<keyword evidence="8 9" id="KW-0472">Membrane</keyword>
<comment type="caution">
    <text evidence="10">The sequence shown here is derived from an EMBL/GenBank/DDBJ whole genome shotgun (WGS) entry which is preliminary data.</text>
</comment>
<organism evidence="10 11">
    <name type="scientific">Acidiplasma cupricumulans</name>
    <dbReference type="NCBI Taxonomy" id="312540"/>
    <lineage>
        <taxon>Archaea</taxon>
        <taxon>Methanobacteriati</taxon>
        <taxon>Thermoplasmatota</taxon>
        <taxon>Thermoplasmata</taxon>
        <taxon>Thermoplasmatales</taxon>
        <taxon>Ferroplasmaceae</taxon>
        <taxon>Acidiplasma</taxon>
    </lineage>
</organism>
<dbReference type="GO" id="GO:0008120">
    <property type="term" value="F:ceramide glucosyltransferase activity"/>
    <property type="evidence" value="ECO:0007669"/>
    <property type="project" value="TreeGrafter"/>
</dbReference>
<proteinExistence type="predicted"/>
<feature type="transmembrane region" description="Helical" evidence="9">
    <location>
        <begin position="6"/>
        <end position="25"/>
    </location>
</feature>
<dbReference type="PANTHER" id="PTHR12726:SF0">
    <property type="entry name" value="CERAMIDE GLUCOSYLTRANSFERASE"/>
    <property type="match status" value="1"/>
</dbReference>
<dbReference type="Pfam" id="PF13506">
    <property type="entry name" value="Glyco_transf_21"/>
    <property type="match status" value="1"/>
</dbReference>
<keyword evidence="6 9" id="KW-0812">Transmembrane</keyword>
<evidence type="ECO:0000313" key="11">
    <source>
        <dbReference type="Proteomes" id="UP000050301"/>
    </source>
</evidence>
<evidence type="ECO:0000256" key="8">
    <source>
        <dbReference type="ARBA" id="ARBA00023136"/>
    </source>
</evidence>
<dbReference type="Gene3D" id="3.90.550.10">
    <property type="entry name" value="Spore Coat Polysaccharide Biosynthesis Protein SpsA, Chain A"/>
    <property type="match status" value="1"/>
</dbReference>
<dbReference type="SUPFAM" id="SSF53448">
    <property type="entry name" value="Nucleotide-diphospho-sugar transferases"/>
    <property type="match status" value="1"/>
</dbReference>
<keyword evidence="4" id="KW-0328">Glycosyltransferase</keyword>